<protein>
    <recommendedName>
        <fullName evidence="4">Lipoprotein</fullName>
    </recommendedName>
</protein>
<evidence type="ECO:0000313" key="2">
    <source>
        <dbReference type="EMBL" id="AIZ44048.1"/>
    </source>
</evidence>
<dbReference type="KEGG" id="dsw:QR90_01290"/>
<dbReference type="PROSITE" id="PS51257">
    <property type="entry name" value="PROKAR_LIPOPROTEIN"/>
    <property type="match status" value="1"/>
</dbReference>
<dbReference type="HOGENOM" id="CLU_1903260_0_0_0"/>
<feature type="signal peptide" evidence="1">
    <location>
        <begin position="1"/>
        <end position="20"/>
    </location>
</feature>
<keyword evidence="1" id="KW-0732">Signal</keyword>
<evidence type="ECO:0008006" key="4">
    <source>
        <dbReference type="Google" id="ProtNLM"/>
    </source>
</evidence>
<evidence type="ECO:0000313" key="3">
    <source>
        <dbReference type="Proteomes" id="UP000030634"/>
    </source>
</evidence>
<reference evidence="3" key="1">
    <citation type="submission" date="2014-11" db="EMBL/GenBank/DDBJ databases">
        <title>Hymenobacter sp. DG25B genome submission.</title>
        <authorList>
            <person name="Jung H.-Y."/>
            <person name="Kim M.K."/>
            <person name="Srinivasan S."/>
            <person name="Lim S."/>
        </authorList>
    </citation>
    <scope>NUCLEOTIDE SEQUENCE [LARGE SCALE GENOMIC DNA]</scope>
    <source>
        <strain evidence="3">DY59</strain>
    </source>
</reference>
<gene>
    <name evidence="2" type="ORF">QR90_01290</name>
</gene>
<feature type="chain" id="PRO_5002030611" description="Lipoprotein" evidence="1">
    <location>
        <begin position="21"/>
        <end position="133"/>
    </location>
</feature>
<sequence length="133" mass="14132">MRFGALLVAVVLCGCQPVQTQGQAPPPAAASALPAQPPAWTEARAYLADVRAALNVAYLRDRETTVSGDCDSPRFEDITPPATLAVEACRLSIGSSAEYRLEARFSDGSTWIADPDGIRPAEPAELSLLKEFS</sequence>
<evidence type="ECO:0000256" key="1">
    <source>
        <dbReference type="SAM" id="SignalP"/>
    </source>
</evidence>
<dbReference type="AlphaFoldDB" id="A0A0A7KHM2"/>
<name>A0A0A7KHM2_9DEIO</name>
<dbReference type="Proteomes" id="UP000030634">
    <property type="component" value="Chromosome"/>
</dbReference>
<organism evidence="2 3">
    <name type="scientific">Deinococcus radiopugnans</name>
    <dbReference type="NCBI Taxonomy" id="57497"/>
    <lineage>
        <taxon>Bacteria</taxon>
        <taxon>Thermotogati</taxon>
        <taxon>Deinococcota</taxon>
        <taxon>Deinococci</taxon>
        <taxon>Deinococcales</taxon>
        <taxon>Deinococcaceae</taxon>
        <taxon>Deinococcus</taxon>
    </lineage>
</organism>
<accession>A0A0A7KHM2</accession>
<dbReference type="RefSeq" id="WP_039681682.1">
    <property type="nucleotide sequence ID" value="NZ_CP010028.1"/>
</dbReference>
<dbReference type="EMBL" id="CP010028">
    <property type="protein sequence ID" value="AIZ44048.1"/>
    <property type="molecule type" value="Genomic_DNA"/>
</dbReference>
<proteinExistence type="predicted"/>
<dbReference type="STRING" id="1182571.QR90_01290"/>